<feature type="domain" description="ABC transporter" evidence="5">
    <location>
        <begin position="1"/>
        <end position="218"/>
    </location>
</feature>
<dbReference type="EMBL" id="BAAALM010000004">
    <property type="protein sequence ID" value="GAA1195665.1"/>
    <property type="molecule type" value="Genomic_DNA"/>
</dbReference>
<organism evidence="6 7">
    <name type="scientific">Prauserella alba</name>
    <dbReference type="NCBI Taxonomy" id="176898"/>
    <lineage>
        <taxon>Bacteria</taxon>
        <taxon>Bacillati</taxon>
        <taxon>Actinomycetota</taxon>
        <taxon>Actinomycetes</taxon>
        <taxon>Pseudonocardiales</taxon>
        <taxon>Pseudonocardiaceae</taxon>
        <taxon>Prauserella</taxon>
    </lineage>
</organism>
<evidence type="ECO:0000313" key="6">
    <source>
        <dbReference type="EMBL" id="GAA1195665.1"/>
    </source>
</evidence>
<keyword evidence="7" id="KW-1185">Reference proteome</keyword>
<evidence type="ECO:0000256" key="3">
    <source>
        <dbReference type="ARBA" id="ARBA00022840"/>
    </source>
</evidence>
<dbReference type="PANTHER" id="PTHR19211">
    <property type="entry name" value="ATP-BINDING TRANSPORT PROTEIN-RELATED"/>
    <property type="match status" value="1"/>
</dbReference>
<accession>A0ABP4FU80</accession>
<sequence length="548" mass="58821">MFDDLSLAVGPGRTGLVAPNGSGKSTLLALIAGLRRPSSGTVTVDGVLGHLPQTLPYRGDLTVADVLGVAPVLAALAAVEAGDVDERHFTVIGNDWDVEQRSTAQLDRLGLTGVELTRPLHTLSGGQITALGLAAELLAEPDVLLLDEPTNNLDADVRHRLYDVLDGWSGCLLVVSHDRALLDRMDRIAELDGGEVRFFGGGYTAYEEAVDAEQQTAQQRIRTAKQQVKREKREMQQARERADRRASTGSRKAAEAGLPKIVAGELKRKAQVSAAKTDDVHGARLTQARARLDDAQRSLRDDDTIVVDLPQTSLPAGRTVFDGEGIRVRELFDPDPVAGPDRVVEAEPAVEAEPGGGAAEAAGVVVEPGLDLSIRGPERIVLTGPNGSGKSTLLRVISGDLAPDGGRVRRVDGRVAQLTQRLDVLDADRSVAENLEVFAPSMPPVDRMNLLARFLFRGDGARRPVRSLSGGELLRATLVCTLFAEPAPQLLLLDEPTNNLDLVSVGQLESALRSYEGALVVVSHDERFLSAVRPTRRLDLRHGTLREE</sequence>
<feature type="compositionally biased region" description="Basic and acidic residues" evidence="4">
    <location>
        <begin position="228"/>
        <end position="246"/>
    </location>
</feature>
<keyword evidence="2" id="KW-0547">Nucleotide-binding</keyword>
<evidence type="ECO:0000256" key="1">
    <source>
        <dbReference type="ARBA" id="ARBA00022737"/>
    </source>
</evidence>
<dbReference type="InterPro" id="IPR027417">
    <property type="entry name" value="P-loop_NTPase"/>
</dbReference>
<dbReference type="CDD" id="cd03221">
    <property type="entry name" value="ABCF_EF-3"/>
    <property type="match status" value="1"/>
</dbReference>
<feature type="region of interest" description="Disordered" evidence="4">
    <location>
        <begin position="225"/>
        <end position="256"/>
    </location>
</feature>
<gene>
    <name evidence="6" type="ORF">GCM10009675_08280</name>
</gene>
<dbReference type="Gene3D" id="3.40.50.300">
    <property type="entry name" value="P-loop containing nucleotide triphosphate hydrolases"/>
    <property type="match status" value="2"/>
</dbReference>
<dbReference type="InterPro" id="IPR050611">
    <property type="entry name" value="ABCF"/>
</dbReference>
<evidence type="ECO:0000256" key="2">
    <source>
        <dbReference type="ARBA" id="ARBA00022741"/>
    </source>
</evidence>
<evidence type="ECO:0000313" key="7">
    <source>
        <dbReference type="Proteomes" id="UP001500467"/>
    </source>
</evidence>
<dbReference type="InterPro" id="IPR003439">
    <property type="entry name" value="ABC_transporter-like_ATP-bd"/>
</dbReference>
<dbReference type="GO" id="GO:0005524">
    <property type="term" value="F:ATP binding"/>
    <property type="evidence" value="ECO:0007669"/>
    <property type="project" value="UniProtKB-KW"/>
</dbReference>
<keyword evidence="3 6" id="KW-0067">ATP-binding</keyword>
<dbReference type="InterPro" id="IPR017871">
    <property type="entry name" value="ABC_transporter-like_CS"/>
</dbReference>
<evidence type="ECO:0000259" key="5">
    <source>
        <dbReference type="PROSITE" id="PS50893"/>
    </source>
</evidence>
<dbReference type="Proteomes" id="UP001500467">
    <property type="component" value="Unassembled WGS sequence"/>
</dbReference>
<comment type="caution">
    <text evidence="6">The sequence shown here is derived from an EMBL/GenBank/DDBJ whole genome shotgun (WGS) entry which is preliminary data.</text>
</comment>
<evidence type="ECO:0000256" key="4">
    <source>
        <dbReference type="SAM" id="MobiDB-lite"/>
    </source>
</evidence>
<feature type="domain" description="ABC transporter" evidence="5">
    <location>
        <begin position="344"/>
        <end position="548"/>
    </location>
</feature>
<dbReference type="PANTHER" id="PTHR19211:SF6">
    <property type="entry name" value="BLL7188 PROTEIN"/>
    <property type="match status" value="1"/>
</dbReference>
<dbReference type="PROSITE" id="PS00211">
    <property type="entry name" value="ABC_TRANSPORTER_1"/>
    <property type="match status" value="1"/>
</dbReference>
<dbReference type="SMART" id="SM00382">
    <property type="entry name" value="AAA"/>
    <property type="match status" value="2"/>
</dbReference>
<protein>
    <submittedName>
        <fullName evidence="6">ABC-F family ATP-binding cassette domain-containing protein</fullName>
    </submittedName>
</protein>
<dbReference type="SUPFAM" id="SSF52540">
    <property type="entry name" value="P-loop containing nucleoside triphosphate hydrolases"/>
    <property type="match status" value="2"/>
</dbReference>
<dbReference type="PROSITE" id="PS50893">
    <property type="entry name" value="ABC_TRANSPORTER_2"/>
    <property type="match status" value="2"/>
</dbReference>
<keyword evidence="1" id="KW-0677">Repeat</keyword>
<proteinExistence type="predicted"/>
<reference evidence="7" key="1">
    <citation type="journal article" date="2019" name="Int. J. Syst. Evol. Microbiol.">
        <title>The Global Catalogue of Microorganisms (GCM) 10K type strain sequencing project: providing services to taxonomists for standard genome sequencing and annotation.</title>
        <authorList>
            <consortium name="The Broad Institute Genomics Platform"/>
            <consortium name="The Broad Institute Genome Sequencing Center for Infectious Disease"/>
            <person name="Wu L."/>
            <person name="Ma J."/>
        </authorList>
    </citation>
    <scope>NUCLEOTIDE SEQUENCE [LARGE SCALE GENOMIC DNA]</scope>
    <source>
        <strain evidence="7">JCM 13022</strain>
    </source>
</reference>
<dbReference type="Pfam" id="PF00005">
    <property type="entry name" value="ABC_tran"/>
    <property type="match status" value="2"/>
</dbReference>
<dbReference type="InterPro" id="IPR003593">
    <property type="entry name" value="AAA+_ATPase"/>
</dbReference>
<name>A0ABP4FU80_9PSEU</name>